<evidence type="ECO:0000313" key="2">
    <source>
        <dbReference type="Proteomes" id="UP000030960"/>
    </source>
</evidence>
<gene>
    <name evidence="1" type="ORF">OA50_04794</name>
</gene>
<keyword evidence="2" id="KW-1185">Reference proteome</keyword>
<dbReference type="Proteomes" id="UP000030960">
    <property type="component" value="Unassembled WGS sequence"/>
</dbReference>
<name>A0A0B3RGZ7_9RHOB</name>
<dbReference type="EMBL" id="JSUQ01000024">
    <property type="protein sequence ID" value="KHQ50575.1"/>
    <property type="molecule type" value="Genomic_DNA"/>
</dbReference>
<sequence>MYDRPPVCWGCEQEFGTGKYGDLNPDRRTIKQISAITEALRIDAHRKNLGEEPLYG</sequence>
<protein>
    <submittedName>
        <fullName evidence="1">Uncharacterized protein</fullName>
    </submittedName>
</protein>
<reference evidence="1 2" key="1">
    <citation type="submission" date="2014-10" db="EMBL/GenBank/DDBJ databases">
        <title>Genome sequence of Ponticoccus sp. strain UMTAT08 isolated from clonal culture of toxic dinoflagellate Alexandrium tamiyavanichii.</title>
        <authorList>
            <person name="Gan H.Y."/>
            <person name="Muhd D.-D."/>
            <person name="Mohd Noor M.E."/>
            <person name="Yeong Y.S."/>
            <person name="Usup G."/>
        </authorList>
    </citation>
    <scope>NUCLEOTIDE SEQUENCE [LARGE SCALE GENOMIC DNA]</scope>
    <source>
        <strain evidence="1 2">UMTAT08</strain>
    </source>
</reference>
<dbReference type="RefSeq" id="WP_190285480.1">
    <property type="nucleotide sequence ID" value="NZ_JSUQ01000024.1"/>
</dbReference>
<organism evidence="1 2">
    <name type="scientific">Mameliella alba</name>
    <dbReference type="NCBI Taxonomy" id="561184"/>
    <lineage>
        <taxon>Bacteria</taxon>
        <taxon>Pseudomonadati</taxon>
        <taxon>Pseudomonadota</taxon>
        <taxon>Alphaproteobacteria</taxon>
        <taxon>Rhodobacterales</taxon>
        <taxon>Roseobacteraceae</taxon>
        <taxon>Mameliella</taxon>
    </lineage>
</organism>
<evidence type="ECO:0000313" key="1">
    <source>
        <dbReference type="EMBL" id="KHQ50575.1"/>
    </source>
</evidence>
<comment type="caution">
    <text evidence="1">The sequence shown here is derived from an EMBL/GenBank/DDBJ whole genome shotgun (WGS) entry which is preliminary data.</text>
</comment>
<proteinExistence type="predicted"/>
<dbReference type="AlphaFoldDB" id="A0A0B3RGZ7"/>
<accession>A0A0B3RGZ7</accession>